<accession>A0A399SSH8</accession>
<dbReference type="Pfam" id="PF00246">
    <property type="entry name" value="Peptidase_M14"/>
    <property type="match status" value="1"/>
</dbReference>
<dbReference type="GO" id="GO:0006508">
    <property type="term" value="P:proteolysis"/>
    <property type="evidence" value="ECO:0007669"/>
    <property type="project" value="InterPro"/>
</dbReference>
<proteinExistence type="predicted"/>
<dbReference type="Proteomes" id="UP000265926">
    <property type="component" value="Unassembled WGS sequence"/>
</dbReference>
<protein>
    <recommendedName>
        <fullName evidence="1">Peptidase M14 domain-containing protein</fullName>
    </recommendedName>
</protein>
<feature type="domain" description="Peptidase M14" evidence="1">
    <location>
        <begin position="119"/>
        <end position="186"/>
    </location>
</feature>
<gene>
    <name evidence="2" type="ORF">D1614_23075</name>
</gene>
<dbReference type="Gene3D" id="3.40.630.10">
    <property type="entry name" value="Zn peptidases"/>
    <property type="match status" value="1"/>
</dbReference>
<keyword evidence="3" id="KW-1185">Reference proteome</keyword>
<evidence type="ECO:0000313" key="2">
    <source>
        <dbReference type="EMBL" id="RIJ45411.1"/>
    </source>
</evidence>
<evidence type="ECO:0000313" key="3">
    <source>
        <dbReference type="Proteomes" id="UP000265926"/>
    </source>
</evidence>
<dbReference type="AlphaFoldDB" id="A0A399SSH8"/>
<dbReference type="InterPro" id="IPR000834">
    <property type="entry name" value="Peptidase_M14"/>
</dbReference>
<sequence length="402" mass="45760">MRRNQKCIHLNLDKMKSVITKLLIILCFTFSIEIANAQVQIAEGDPPNNTDLPFFFKSKLEHIDEELALVEKGKVEAVAISPGGLPVYAVYYGEKEEFHSQANYNSAVAARNPAYYAQKGPDTKPVVFIIGPVHGQEVEGIVGVVNLIHIAETGKDYRGRDWSELQQKIEQCRVIIIPCANPDGRRRCPYDSFLGLHEDMVTKYGQGTRKDGSMWGWPGAKSNHPMVGDVGILGSYFNDAGINIMHDEFFHPMAAETKAILEITRKEAPDMTVTVHSHETPPAIYNPMYTAWYMKERVYDLEKRLNNRYKEAQLSFTPDSLLRVPRKEDDEFPPHDSFNLVCALHNLSGTMAFAYENNDGTISDRIPEPFVTYEDILDIQLLLYDEMLDYALNDRLYWTLEE</sequence>
<name>A0A399SSH8_9BACT</name>
<dbReference type="OrthoDB" id="1112800at2"/>
<dbReference type="RefSeq" id="WP_119440366.1">
    <property type="nucleotide sequence ID" value="NZ_QWGR01000026.1"/>
</dbReference>
<evidence type="ECO:0000259" key="1">
    <source>
        <dbReference type="Pfam" id="PF00246"/>
    </source>
</evidence>
<dbReference type="GO" id="GO:0008270">
    <property type="term" value="F:zinc ion binding"/>
    <property type="evidence" value="ECO:0007669"/>
    <property type="project" value="InterPro"/>
</dbReference>
<comment type="caution">
    <text evidence="2">The sequence shown here is derived from an EMBL/GenBank/DDBJ whole genome shotgun (WGS) entry which is preliminary data.</text>
</comment>
<reference evidence="2 3" key="1">
    <citation type="submission" date="2018-08" db="EMBL/GenBank/DDBJ databases">
        <title>Pallidiluteibacterium maritimus gen. nov., sp. nov., isolated from coastal sediment.</title>
        <authorList>
            <person name="Zhou L.Y."/>
        </authorList>
    </citation>
    <scope>NUCLEOTIDE SEQUENCE [LARGE SCALE GENOMIC DNA]</scope>
    <source>
        <strain evidence="2 3">XSD2</strain>
    </source>
</reference>
<dbReference type="EMBL" id="QWGR01000026">
    <property type="protein sequence ID" value="RIJ45411.1"/>
    <property type="molecule type" value="Genomic_DNA"/>
</dbReference>
<dbReference type="GO" id="GO:0004181">
    <property type="term" value="F:metallocarboxypeptidase activity"/>
    <property type="evidence" value="ECO:0007669"/>
    <property type="project" value="InterPro"/>
</dbReference>
<dbReference type="SUPFAM" id="SSF53187">
    <property type="entry name" value="Zn-dependent exopeptidases"/>
    <property type="match status" value="1"/>
</dbReference>
<organism evidence="2 3">
    <name type="scientific">Maribellus luteus</name>
    <dbReference type="NCBI Taxonomy" id="2305463"/>
    <lineage>
        <taxon>Bacteria</taxon>
        <taxon>Pseudomonadati</taxon>
        <taxon>Bacteroidota</taxon>
        <taxon>Bacteroidia</taxon>
        <taxon>Marinilabiliales</taxon>
        <taxon>Prolixibacteraceae</taxon>
        <taxon>Maribellus</taxon>
    </lineage>
</organism>